<comment type="similarity">
    <text evidence="2">Belongs to the bacterial solute-binding protein 8 family.</text>
</comment>
<dbReference type="InterPro" id="IPR002491">
    <property type="entry name" value="ABC_transptr_periplasmic_BD"/>
</dbReference>
<dbReference type="InterPro" id="IPR051313">
    <property type="entry name" value="Bact_iron-sidero_bind"/>
</dbReference>
<dbReference type="PANTHER" id="PTHR30532:SF24">
    <property type="entry name" value="FERRIC ENTEROBACTIN-BINDING PERIPLASMIC PROTEIN FEPB"/>
    <property type="match status" value="1"/>
</dbReference>
<dbReference type="Pfam" id="PF01497">
    <property type="entry name" value="Peripla_BP_2"/>
    <property type="match status" value="1"/>
</dbReference>
<keyword evidence="4" id="KW-0732">Signal</keyword>
<dbReference type="SUPFAM" id="SSF53807">
    <property type="entry name" value="Helical backbone' metal receptor"/>
    <property type="match status" value="1"/>
</dbReference>
<dbReference type="PROSITE" id="PS50983">
    <property type="entry name" value="FE_B12_PBP"/>
    <property type="match status" value="1"/>
</dbReference>
<dbReference type="PANTHER" id="PTHR30532">
    <property type="entry name" value="IRON III DICITRATE-BINDING PERIPLASMIC PROTEIN"/>
    <property type="match status" value="1"/>
</dbReference>
<protein>
    <submittedName>
        <fullName evidence="6">ABC transporter substrate-binding protein</fullName>
    </submittedName>
</protein>
<evidence type="ECO:0000256" key="2">
    <source>
        <dbReference type="ARBA" id="ARBA00008814"/>
    </source>
</evidence>
<evidence type="ECO:0000313" key="6">
    <source>
        <dbReference type="EMBL" id="MCV7227874.1"/>
    </source>
</evidence>
<keyword evidence="3" id="KW-0813">Transport</keyword>
<reference evidence="6 7" key="1">
    <citation type="journal article" date="2022" name="BMC Genomics">
        <title>Comparative genome analysis of mycobacteria focusing on tRNA and non-coding RNA.</title>
        <authorList>
            <person name="Behra P.R.K."/>
            <person name="Pettersson B.M.F."/>
            <person name="Ramesh M."/>
            <person name="Das S."/>
            <person name="Dasgupta S."/>
            <person name="Kirsebom L.A."/>
        </authorList>
    </citation>
    <scope>NUCLEOTIDE SEQUENCE [LARGE SCALE GENOMIC DNA]</scope>
    <source>
        <strain evidence="6 7">DSM 44078</strain>
    </source>
</reference>
<dbReference type="Gene3D" id="3.40.50.1980">
    <property type="entry name" value="Nitrogenase molybdenum iron protein domain"/>
    <property type="match status" value="2"/>
</dbReference>
<gene>
    <name evidence="6" type="ORF">H7J73_17800</name>
</gene>
<feature type="domain" description="Fe/B12 periplasmic-binding" evidence="5">
    <location>
        <begin position="71"/>
        <end position="329"/>
    </location>
</feature>
<sequence>MWPTKLGVSLQRSSTYLAVCAIGVVVLAGCGSSAKTDSASSSGSSTAAAQGEDVIIKHKFGETTIPANPQRIVTAGWIDQDYVLPFGVVPVGTRGGYFENYNDFPWVKQETDGKGVPAIDGDTINFEGIAAAKPDLIFAINETIDQKTYDRLSQIAPTVVQSADYPDEETPWDVQLLTTGKALGKEAQAQKLVDQVNAKFDEAKAAHPEFAGKTLISDFTSEANAHYLIGKGDPRNAIFDGLGLDTKDTVGDVSEEKLSLLDGNVLFVNGLTKQQMSEVPAFQRLNVVREGRTLYAGSDSTLSGALAFGGPEAKLYALDLLVPQIGNALQGKPVADLSDS</sequence>
<evidence type="ECO:0000313" key="7">
    <source>
        <dbReference type="Proteomes" id="UP001526201"/>
    </source>
</evidence>
<dbReference type="RefSeq" id="WP_264068911.1">
    <property type="nucleotide sequence ID" value="NZ_JACKTY010000031.1"/>
</dbReference>
<dbReference type="CDD" id="cd01146">
    <property type="entry name" value="FhuD"/>
    <property type="match status" value="1"/>
</dbReference>
<dbReference type="Proteomes" id="UP001526201">
    <property type="component" value="Unassembled WGS sequence"/>
</dbReference>
<keyword evidence="7" id="KW-1185">Reference proteome</keyword>
<organism evidence="6 7">
    <name type="scientific">Mycolicibacterium komossense</name>
    <dbReference type="NCBI Taxonomy" id="1779"/>
    <lineage>
        <taxon>Bacteria</taxon>
        <taxon>Bacillati</taxon>
        <taxon>Actinomycetota</taxon>
        <taxon>Actinomycetes</taxon>
        <taxon>Mycobacteriales</taxon>
        <taxon>Mycobacteriaceae</taxon>
        <taxon>Mycolicibacterium</taxon>
    </lineage>
</organism>
<accession>A0ABT3CEG6</accession>
<proteinExistence type="inferred from homology"/>
<evidence type="ECO:0000256" key="4">
    <source>
        <dbReference type="ARBA" id="ARBA00022729"/>
    </source>
</evidence>
<evidence type="ECO:0000259" key="5">
    <source>
        <dbReference type="PROSITE" id="PS50983"/>
    </source>
</evidence>
<comment type="subcellular location">
    <subcellularLocation>
        <location evidence="1">Cell envelope</location>
    </subcellularLocation>
</comment>
<evidence type="ECO:0000256" key="3">
    <source>
        <dbReference type="ARBA" id="ARBA00022448"/>
    </source>
</evidence>
<name>A0ABT3CEG6_9MYCO</name>
<comment type="caution">
    <text evidence="6">The sequence shown here is derived from an EMBL/GenBank/DDBJ whole genome shotgun (WGS) entry which is preliminary data.</text>
</comment>
<dbReference type="EMBL" id="JACKTY010000031">
    <property type="protein sequence ID" value="MCV7227874.1"/>
    <property type="molecule type" value="Genomic_DNA"/>
</dbReference>
<evidence type="ECO:0000256" key="1">
    <source>
        <dbReference type="ARBA" id="ARBA00004196"/>
    </source>
</evidence>
<dbReference type="PROSITE" id="PS51257">
    <property type="entry name" value="PROKAR_LIPOPROTEIN"/>
    <property type="match status" value="1"/>
</dbReference>